<dbReference type="RefSeq" id="WP_129605385.1">
    <property type="nucleotide sequence ID" value="NZ_CP035544.1"/>
</dbReference>
<keyword evidence="1" id="KW-0813">Transport</keyword>
<feature type="domain" description="ABC transporter" evidence="4">
    <location>
        <begin position="189"/>
        <end position="411"/>
    </location>
</feature>
<accession>A0A411EB52</accession>
<keyword evidence="6" id="KW-1185">Reference proteome</keyword>
<sequence length="414" mass="46706">MKPNHWAIFTENSTPLSGLLDQLLNGPLPENFKFLQEKKGALFSTSEIQKWMEEERKHDRKILSRNHSQSLQSMSSGERKKALFSYILSQQPNFIILNNPFDNLDPSARDEFLSKIKELQESTILIQILSRKADLLPFIEKYASWEGQKLKIISEVHENTNADKEAKEYFPGNLPASAQKHIYNLDTLVEFNNVSVAFRDKVVLQKISWKISVGDFWELRGANGSGKTTLLSLITGDSPKAYGQDILLFGQKKGSGESVWDIKKNIGYITPALTDSFRGYHTLEHMLISGLVDSIGLYTRPTEQQKSLAKAWLSLLGLEDHKDKYFHELSKGRQRLVMCARAMIKQPLLLILDEPTADLDDRAAKLVVHLVNKLGSESNTAIVFVSHRMEPGLKPSSIMELVPTKKGSIGNILS</sequence>
<dbReference type="InterPro" id="IPR027417">
    <property type="entry name" value="P-loop_NTPase"/>
</dbReference>
<dbReference type="InterPro" id="IPR003593">
    <property type="entry name" value="AAA+_ATPase"/>
</dbReference>
<keyword evidence="3 5" id="KW-0067">ATP-binding</keyword>
<dbReference type="GO" id="GO:0005524">
    <property type="term" value="F:ATP binding"/>
    <property type="evidence" value="ECO:0007669"/>
    <property type="project" value="UniProtKB-KW"/>
</dbReference>
<dbReference type="Proteomes" id="UP000290889">
    <property type="component" value="Chromosome"/>
</dbReference>
<dbReference type="Pfam" id="PF00005">
    <property type="entry name" value="ABC_tran"/>
    <property type="match status" value="1"/>
</dbReference>
<dbReference type="PANTHER" id="PTHR43553:SF3">
    <property type="entry name" value="ABC TRANSPORTER ATP-BINDING PROTEIN MODF"/>
    <property type="match status" value="1"/>
</dbReference>
<reference evidence="5 6" key="1">
    <citation type="submission" date="2019-01" db="EMBL/GenBank/DDBJ databases">
        <title>Muriicola soli sp. nov., isolated from soil.</title>
        <authorList>
            <person name="Kang H.J."/>
            <person name="Kim S.B."/>
        </authorList>
    </citation>
    <scope>NUCLEOTIDE SEQUENCE [LARGE SCALE GENOMIC DNA]</scope>
    <source>
        <strain evidence="5 6">MMS17-SY002</strain>
    </source>
</reference>
<organism evidence="5 6">
    <name type="scientific">Muriicola soli</name>
    <dbReference type="NCBI Taxonomy" id="2507538"/>
    <lineage>
        <taxon>Bacteria</taxon>
        <taxon>Pseudomonadati</taxon>
        <taxon>Bacteroidota</taxon>
        <taxon>Flavobacteriia</taxon>
        <taxon>Flavobacteriales</taxon>
        <taxon>Flavobacteriaceae</taxon>
        <taxon>Muriicola</taxon>
    </lineage>
</organism>
<dbReference type="GO" id="GO:0042626">
    <property type="term" value="F:ATPase-coupled transmembrane transporter activity"/>
    <property type="evidence" value="ECO:0007669"/>
    <property type="project" value="TreeGrafter"/>
</dbReference>
<dbReference type="EMBL" id="CP035544">
    <property type="protein sequence ID" value="QBA64763.1"/>
    <property type="molecule type" value="Genomic_DNA"/>
</dbReference>
<dbReference type="PROSITE" id="PS50893">
    <property type="entry name" value="ABC_TRANSPORTER_2"/>
    <property type="match status" value="1"/>
</dbReference>
<dbReference type="SUPFAM" id="SSF52540">
    <property type="entry name" value="P-loop containing nucleoside triphosphate hydrolases"/>
    <property type="match status" value="2"/>
</dbReference>
<dbReference type="OrthoDB" id="9789994at2"/>
<evidence type="ECO:0000259" key="4">
    <source>
        <dbReference type="PROSITE" id="PS50893"/>
    </source>
</evidence>
<name>A0A411EB52_9FLAO</name>
<protein>
    <submittedName>
        <fullName evidence="5">ATP-binding cassette domain-containing protein</fullName>
    </submittedName>
</protein>
<keyword evidence="2" id="KW-0547">Nucleotide-binding</keyword>
<dbReference type="InterPro" id="IPR003439">
    <property type="entry name" value="ABC_transporter-like_ATP-bd"/>
</dbReference>
<proteinExistence type="predicted"/>
<dbReference type="AlphaFoldDB" id="A0A411EB52"/>
<dbReference type="GO" id="GO:0016887">
    <property type="term" value="F:ATP hydrolysis activity"/>
    <property type="evidence" value="ECO:0007669"/>
    <property type="project" value="InterPro"/>
</dbReference>
<dbReference type="InterPro" id="IPR050095">
    <property type="entry name" value="ECF_ABC_transporter_ATP-bd"/>
</dbReference>
<evidence type="ECO:0000313" key="5">
    <source>
        <dbReference type="EMBL" id="QBA64763.1"/>
    </source>
</evidence>
<dbReference type="SMART" id="SM00382">
    <property type="entry name" value="AAA"/>
    <property type="match status" value="1"/>
</dbReference>
<dbReference type="GO" id="GO:0043190">
    <property type="term" value="C:ATP-binding cassette (ABC) transporter complex"/>
    <property type="evidence" value="ECO:0007669"/>
    <property type="project" value="TreeGrafter"/>
</dbReference>
<dbReference type="PANTHER" id="PTHR43553">
    <property type="entry name" value="HEAVY METAL TRANSPORTER"/>
    <property type="match status" value="1"/>
</dbReference>
<gene>
    <name evidence="5" type="ORF">EQY75_09630</name>
</gene>
<dbReference type="KEGG" id="mur:EQY75_09630"/>
<evidence type="ECO:0000313" key="6">
    <source>
        <dbReference type="Proteomes" id="UP000290889"/>
    </source>
</evidence>
<evidence type="ECO:0000256" key="1">
    <source>
        <dbReference type="ARBA" id="ARBA00022448"/>
    </source>
</evidence>
<evidence type="ECO:0000256" key="2">
    <source>
        <dbReference type="ARBA" id="ARBA00022741"/>
    </source>
</evidence>
<evidence type="ECO:0000256" key="3">
    <source>
        <dbReference type="ARBA" id="ARBA00022840"/>
    </source>
</evidence>
<dbReference type="Gene3D" id="3.40.50.300">
    <property type="entry name" value="P-loop containing nucleotide triphosphate hydrolases"/>
    <property type="match status" value="2"/>
</dbReference>